<keyword evidence="5" id="KW-1133">Transmembrane helix</keyword>
<keyword evidence="5" id="KW-0472">Membrane</keyword>
<dbReference type="Gene3D" id="1.25.40.10">
    <property type="entry name" value="Tetratricopeptide repeat domain"/>
    <property type="match status" value="2"/>
</dbReference>
<dbReference type="PRINTS" id="PR00625">
    <property type="entry name" value="JDOMAIN"/>
</dbReference>
<feature type="domain" description="J" evidence="6">
    <location>
        <begin position="3"/>
        <end position="68"/>
    </location>
</feature>
<feature type="compositionally biased region" description="Low complexity" evidence="4">
    <location>
        <begin position="78"/>
        <end position="89"/>
    </location>
</feature>
<evidence type="ECO:0000256" key="2">
    <source>
        <dbReference type="ARBA" id="ARBA00022803"/>
    </source>
</evidence>
<evidence type="ECO:0000256" key="5">
    <source>
        <dbReference type="SAM" id="Phobius"/>
    </source>
</evidence>
<dbReference type="EMBL" id="BBLT01000004">
    <property type="protein sequence ID" value="GAL84999.1"/>
    <property type="molecule type" value="Genomic_DNA"/>
</dbReference>
<evidence type="ECO:0000256" key="1">
    <source>
        <dbReference type="ARBA" id="ARBA00022737"/>
    </source>
</evidence>
<evidence type="ECO:0000313" key="7">
    <source>
        <dbReference type="EMBL" id="GAL84999.1"/>
    </source>
</evidence>
<dbReference type="SMART" id="SM00271">
    <property type="entry name" value="DnaJ"/>
    <property type="match status" value="1"/>
</dbReference>
<evidence type="ECO:0000313" key="8">
    <source>
        <dbReference type="Proteomes" id="UP000030185"/>
    </source>
</evidence>
<dbReference type="SUPFAM" id="SSF46565">
    <property type="entry name" value="Chaperone J-domain"/>
    <property type="match status" value="1"/>
</dbReference>
<comment type="caution">
    <text evidence="7">The sequence shown here is derived from an EMBL/GenBank/DDBJ whole genome shotgun (WGS) entry which is preliminary data.</text>
</comment>
<dbReference type="eggNOG" id="COG0457">
    <property type="taxonomic scope" value="Bacteria"/>
</dbReference>
<dbReference type="PANTHER" id="PTHR45188">
    <property type="entry name" value="DNAJ PROTEIN P58IPK HOMOLOG"/>
    <property type="match status" value="1"/>
</dbReference>
<dbReference type="PANTHER" id="PTHR45188:SF2">
    <property type="entry name" value="DNAJ HOMOLOG SUBFAMILY C MEMBER 7"/>
    <property type="match status" value="1"/>
</dbReference>
<dbReference type="eggNOG" id="COG0484">
    <property type="taxonomic scope" value="Bacteria"/>
</dbReference>
<evidence type="ECO:0000256" key="3">
    <source>
        <dbReference type="PROSITE-ProRule" id="PRU00339"/>
    </source>
</evidence>
<dbReference type="SUPFAM" id="SSF48452">
    <property type="entry name" value="TPR-like"/>
    <property type="match status" value="1"/>
</dbReference>
<organism evidence="7 8">
    <name type="scientific">Sporocytophaga myxococcoides</name>
    <dbReference type="NCBI Taxonomy" id="153721"/>
    <lineage>
        <taxon>Bacteria</taxon>
        <taxon>Pseudomonadati</taxon>
        <taxon>Bacteroidota</taxon>
        <taxon>Cytophagia</taxon>
        <taxon>Cytophagales</taxon>
        <taxon>Cytophagaceae</taxon>
        <taxon>Sporocytophaga</taxon>
    </lineage>
</organism>
<reference evidence="7 8" key="1">
    <citation type="submission" date="2014-09" db="EMBL/GenBank/DDBJ databases">
        <title>Sporocytophaga myxococcoides PG-01 genome sequencing.</title>
        <authorList>
            <person name="Liu L."/>
            <person name="Gao P.J."/>
            <person name="Chen G.J."/>
            <person name="Wang L.S."/>
        </authorList>
    </citation>
    <scope>NUCLEOTIDE SEQUENCE [LARGE SCALE GENOMIC DNA]</scope>
    <source>
        <strain evidence="7 8">PG-01</strain>
    </source>
</reference>
<feature type="repeat" description="TPR" evidence="3">
    <location>
        <begin position="211"/>
        <end position="244"/>
    </location>
</feature>
<keyword evidence="2 3" id="KW-0802">TPR repeat</keyword>
<keyword evidence="5" id="KW-0812">Transmembrane</keyword>
<dbReference type="InterPro" id="IPR018253">
    <property type="entry name" value="DnaJ_domain_CS"/>
</dbReference>
<dbReference type="Gene3D" id="1.10.287.110">
    <property type="entry name" value="DnaJ domain"/>
    <property type="match status" value="1"/>
</dbReference>
<dbReference type="STRING" id="153721.MYP_2227"/>
<evidence type="ECO:0000256" key="4">
    <source>
        <dbReference type="SAM" id="MobiDB-lite"/>
    </source>
</evidence>
<keyword evidence="1" id="KW-0677">Repeat</keyword>
<dbReference type="InterPro" id="IPR019734">
    <property type="entry name" value="TPR_rpt"/>
</dbReference>
<dbReference type="SMART" id="SM00028">
    <property type="entry name" value="TPR"/>
    <property type="match status" value="5"/>
</dbReference>
<sequence>MENYYETLGVKNTASFEEIKVVYKSLAKKYHPDKHQGDKYYEDLFKKVNAAYQTLSDSQKRRLYDLKLHYYYNPPLKPAKAPANSASKPRASRQPRPKPATTPESKGSNKEIRIYLYTGLALILLVVCSVLFYHYMNNRMAARTHEEAVQFEKKGEWLKALESYTESISFDEDYAPSFQKRALLRLHMLGDYPGAVLDLTKAIDNSDNPSWDLFYERGKANVKIKKNSAALEDFNESIKRNPGKDSSYLYRGELLQYAKGDCQSAHLDYIKFLKHQPESEMALLDLANCYQELDQHQKSIGIYTNMIKNEQSTGIAYYYRGLAYSRIVDSSSACSDFKKALEYDIRQAKKLHRRYCLKINDEKD</sequence>
<dbReference type="PROSITE" id="PS50005">
    <property type="entry name" value="TPR"/>
    <property type="match status" value="1"/>
</dbReference>
<keyword evidence="8" id="KW-1185">Reference proteome</keyword>
<protein>
    <recommendedName>
        <fullName evidence="6">J domain-containing protein</fullName>
    </recommendedName>
</protein>
<dbReference type="InterPro" id="IPR036869">
    <property type="entry name" value="J_dom_sf"/>
</dbReference>
<feature type="region of interest" description="Disordered" evidence="4">
    <location>
        <begin position="77"/>
        <end position="106"/>
    </location>
</feature>
<dbReference type="Pfam" id="PF00226">
    <property type="entry name" value="DnaJ"/>
    <property type="match status" value="1"/>
</dbReference>
<dbReference type="InterPro" id="IPR001623">
    <property type="entry name" value="DnaJ_domain"/>
</dbReference>
<dbReference type="RefSeq" id="WP_052430098.1">
    <property type="nucleotide sequence ID" value="NZ_BBLT01000004.1"/>
</dbReference>
<dbReference type="InterPro" id="IPR011990">
    <property type="entry name" value="TPR-like_helical_dom_sf"/>
</dbReference>
<dbReference type="Proteomes" id="UP000030185">
    <property type="component" value="Unassembled WGS sequence"/>
</dbReference>
<evidence type="ECO:0000259" key="6">
    <source>
        <dbReference type="PROSITE" id="PS50076"/>
    </source>
</evidence>
<dbReference type="CDD" id="cd06257">
    <property type="entry name" value="DnaJ"/>
    <property type="match status" value="1"/>
</dbReference>
<dbReference type="PROSITE" id="PS00636">
    <property type="entry name" value="DNAJ_1"/>
    <property type="match status" value="1"/>
</dbReference>
<dbReference type="AlphaFoldDB" id="A0A098LEY8"/>
<dbReference type="OrthoDB" id="1495940at2"/>
<dbReference type="PROSITE" id="PS50076">
    <property type="entry name" value="DNAJ_2"/>
    <property type="match status" value="1"/>
</dbReference>
<accession>A0A098LEY8</accession>
<proteinExistence type="predicted"/>
<gene>
    <name evidence="7" type="ORF">MYP_2227</name>
</gene>
<feature type="transmembrane region" description="Helical" evidence="5">
    <location>
        <begin position="114"/>
        <end position="136"/>
    </location>
</feature>
<name>A0A098LEY8_9BACT</name>